<accession>A0A549YGP5</accession>
<dbReference type="EMBL" id="VJMZ01000001">
    <property type="protein sequence ID" value="TRM11034.1"/>
    <property type="molecule type" value="Genomic_DNA"/>
</dbReference>
<dbReference type="CDD" id="cd00009">
    <property type="entry name" value="AAA"/>
    <property type="match status" value="1"/>
</dbReference>
<evidence type="ECO:0000313" key="2">
    <source>
        <dbReference type="Proteomes" id="UP000319280"/>
    </source>
</evidence>
<keyword evidence="1" id="KW-0067">ATP-binding</keyword>
<protein>
    <submittedName>
        <fullName evidence="1">ATP-binding protein</fullName>
    </submittedName>
</protein>
<comment type="caution">
    <text evidence="1">The sequence shown here is derived from an EMBL/GenBank/DDBJ whole genome shotgun (WGS) entry which is preliminary data.</text>
</comment>
<dbReference type="SUPFAM" id="SSF52540">
    <property type="entry name" value="P-loop containing nucleoside triphosphate hydrolases"/>
    <property type="match status" value="1"/>
</dbReference>
<name>A0A549YGP5_9BACI</name>
<dbReference type="Gene3D" id="3.40.50.300">
    <property type="entry name" value="P-loop containing nucleotide triphosphate hydrolases"/>
    <property type="match status" value="1"/>
</dbReference>
<organism evidence="1 2">
    <name type="scientific">Lentibacillus cibarius</name>
    <dbReference type="NCBI Taxonomy" id="2583219"/>
    <lineage>
        <taxon>Bacteria</taxon>
        <taxon>Bacillati</taxon>
        <taxon>Bacillota</taxon>
        <taxon>Bacilli</taxon>
        <taxon>Bacillales</taxon>
        <taxon>Bacillaceae</taxon>
        <taxon>Lentibacillus</taxon>
    </lineage>
</organism>
<evidence type="ECO:0000313" key="1">
    <source>
        <dbReference type="EMBL" id="TRM11034.1"/>
    </source>
</evidence>
<dbReference type="GO" id="GO:0005524">
    <property type="term" value="F:ATP binding"/>
    <property type="evidence" value="ECO:0007669"/>
    <property type="project" value="UniProtKB-KW"/>
</dbReference>
<keyword evidence="2" id="KW-1185">Reference proteome</keyword>
<dbReference type="Pfam" id="PF13604">
    <property type="entry name" value="AAA_30"/>
    <property type="match status" value="1"/>
</dbReference>
<dbReference type="AlphaFoldDB" id="A0A549YGP5"/>
<reference evidence="1 2" key="1">
    <citation type="submission" date="2019-07" db="EMBL/GenBank/DDBJ databases">
        <title>Genomic analysis of Lentibacillus sp. NKC851-2.</title>
        <authorList>
            <person name="Oh Y.J."/>
        </authorList>
    </citation>
    <scope>NUCLEOTIDE SEQUENCE [LARGE SCALE GENOMIC DNA]</scope>
    <source>
        <strain evidence="1 2">NKC851-2</strain>
    </source>
</reference>
<dbReference type="Proteomes" id="UP000319280">
    <property type="component" value="Unassembled WGS sequence"/>
</dbReference>
<keyword evidence="1" id="KW-0547">Nucleotide-binding</keyword>
<dbReference type="InterPro" id="IPR027417">
    <property type="entry name" value="P-loop_NTPase"/>
</dbReference>
<proteinExistence type="predicted"/>
<sequence>MRKPIDLNSLVSSYENLSEEVFEGILSFFNFTMRNEEIDQISSFIDNLYVDDRYLGYFYVGYKIPQIDKEFDLLRFGENYILNVEIKSILKEVDARVQLVQNKYYLSTLGKKLKLFTYISNDNNFYQLGDDGTFYPVDFALFEKLLVSQKVEHHSNLDDLFDPSTYLVSPFNDSERFTNGSYFLTKQQQEFKNTILKNLSQYIIIEGLPGTGKTLLLYDLAKELNEIHDIVIIHTGDLNTGHLRLKQQYNWGIIPAKTVKAIEQHRPDIIFVDETQRMYPWQLRYIIEYIQENDSVGIFSIDPRQILSIRERNYNNISTLKSLNNHQLFKLSKKIRTNKELGAFIKGLFNLDYMRYCKNTENISIHYFGDINQARGFAEGLEHEGWQIIDYTGQNFNGEAIRRMQLNRGLNAHGVLGQEFDKVLVLVGSTFYYNNHNRLAVRNANYYDPERMFYQSVTRARKQIMLLVINNPEFMSKLINALNNNNKRE</sequence>
<gene>
    <name evidence="1" type="ORF">FH966_04440</name>
</gene>